<dbReference type="EMBL" id="QWIN01000592">
    <property type="protein sequence ID" value="RMY49440.1"/>
    <property type="molecule type" value="Genomic_DNA"/>
</dbReference>
<protein>
    <recommendedName>
        <fullName evidence="3">DUF7580 domain-containing protein</fullName>
    </recommendedName>
</protein>
<evidence type="ECO:0000259" key="3">
    <source>
        <dbReference type="Pfam" id="PF24476"/>
    </source>
</evidence>
<dbReference type="Pfam" id="PF24476">
    <property type="entry name" value="DUF7580"/>
    <property type="match status" value="1"/>
</dbReference>
<gene>
    <name evidence="4" type="ORF">D0865_07489</name>
</gene>
<name>A0A3M7CC96_HORWE</name>
<evidence type="ECO:0000313" key="4">
    <source>
        <dbReference type="EMBL" id="RMY49440.1"/>
    </source>
</evidence>
<reference evidence="4 5" key="1">
    <citation type="journal article" date="2018" name="BMC Genomics">
        <title>Genomic evidence for intraspecific hybridization in a clonal and extremely halotolerant yeast.</title>
        <authorList>
            <person name="Gostincar C."/>
            <person name="Stajich J.E."/>
            <person name="Zupancic J."/>
            <person name="Zalar P."/>
            <person name="Gunde-Cimerman N."/>
        </authorList>
    </citation>
    <scope>NUCLEOTIDE SEQUENCE [LARGE SCALE GENOMIC DNA]</scope>
    <source>
        <strain evidence="4 5">EXF-151</strain>
    </source>
</reference>
<evidence type="ECO:0000256" key="1">
    <source>
        <dbReference type="SAM" id="Coils"/>
    </source>
</evidence>
<dbReference type="VEuPathDB" id="FungiDB:BTJ68_03182"/>
<sequence length="594" mass="66599">MSGIELAGLVVGAFPLAVTAMEHYQETAKAAGTFWRIRTVYRKDYRSVTLCQAKLKLHMEELLGPLVSVDITDNLALCLELLQKPGCDGWIDKSSSNPVEARLRHCYQPYQDTLEELNFLMEKLNKEFKIQNAQFEKLVSEKSPASPRDDFKTKVRALAKDTAFQGPKLLYSINFSQREAILHEVEKYIDRLKELLQAIDRVSASSQARQSVQRLGSWKPLLQYWRHAHRMYKLVSAAMKCSCRSHCALIWLRQQDASSSASLRIGLQQSENAAQAGGSRDKHKLHIKHVDEPMPVVISAASCPAMLPNTQLLTCNDDPLHSAKSIKSQKPPTVTFSQPLGNHEAVANLMQEGLCKTLSSDAATSACFGYLHDENDDVQYRIYSDSGNSRESQVSVSVSTALKSEFRPPFYRTLRYGLALKLAIAQLRFHPSPWMPKAWSLDEISLSHGNSPAGIVDFDTPHVTASIDNQAKTSDGRSPRDETFWSLGIVLLELCFGKCLEAHDLWNSSFARNPLDPFQRLAIAQEWARDVELEADADFAEAVQWCLQRAPIDASRNEWRRDFVQSVIQPLERCCQSMAPRKAATSTGLCALSL</sequence>
<dbReference type="Proteomes" id="UP000270230">
    <property type="component" value="Unassembled WGS sequence"/>
</dbReference>
<dbReference type="OrthoDB" id="3565018at2759"/>
<evidence type="ECO:0000313" key="5">
    <source>
        <dbReference type="Proteomes" id="UP000270230"/>
    </source>
</evidence>
<accession>A0A3M7CC96</accession>
<dbReference type="AlphaFoldDB" id="A0A3M7CC96"/>
<comment type="caution">
    <text evidence="4">The sequence shown here is derived from an EMBL/GenBank/DDBJ whole genome shotgun (WGS) entry which is preliminary data.</text>
</comment>
<dbReference type="PANTHER" id="PTHR35186:SF4">
    <property type="entry name" value="PRION-INHIBITION AND PROPAGATION HELO DOMAIN-CONTAINING PROTEIN"/>
    <property type="match status" value="1"/>
</dbReference>
<keyword evidence="1" id="KW-0175">Coiled coil</keyword>
<feature type="signal peptide" evidence="2">
    <location>
        <begin position="1"/>
        <end position="20"/>
    </location>
</feature>
<feature type="coiled-coil region" evidence="1">
    <location>
        <begin position="178"/>
        <end position="205"/>
    </location>
</feature>
<dbReference type="PANTHER" id="PTHR35186">
    <property type="entry name" value="ANK_REP_REGION DOMAIN-CONTAINING PROTEIN"/>
    <property type="match status" value="1"/>
</dbReference>
<evidence type="ECO:0000256" key="2">
    <source>
        <dbReference type="SAM" id="SignalP"/>
    </source>
</evidence>
<proteinExistence type="predicted"/>
<feature type="chain" id="PRO_5017961222" description="DUF7580 domain-containing protein" evidence="2">
    <location>
        <begin position="21"/>
        <end position="594"/>
    </location>
</feature>
<feature type="domain" description="DUF7580" evidence="3">
    <location>
        <begin position="351"/>
        <end position="572"/>
    </location>
</feature>
<keyword evidence="2" id="KW-0732">Signal</keyword>
<organism evidence="4 5">
    <name type="scientific">Hortaea werneckii</name>
    <name type="common">Black yeast</name>
    <name type="synonym">Cladosporium werneckii</name>
    <dbReference type="NCBI Taxonomy" id="91943"/>
    <lineage>
        <taxon>Eukaryota</taxon>
        <taxon>Fungi</taxon>
        <taxon>Dikarya</taxon>
        <taxon>Ascomycota</taxon>
        <taxon>Pezizomycotina</taxon>
        <taxon>Dothideomycetes</taxon>
        <taxon>Dothideomycetidae</taxon>
        <taxon>Mycosphaerellales</taxon>
        <taxon>Teratosphaeriaceae</taxon>
        <taxon>Hortaea</taxon>
    </lineage>
</organism>
<dbReference type="InterPro" id="IPR056002">
    <property type="entry name" value="DUF7580"/>
</dbReference>
<feature type="coiled-coil region" evidence="1">
    <location>
        <begin position="114"/>
        <end position="141"/>
    </location>
</feature>